<dbReference type="RefSeq" id="WP_258567974.1">
    <property type="nucleotide sequence ID" value="NZ_CP092900.1"/>
</dbReference>
<gene>
    <name evidence="2" type="ORF">MMH89_03000</name>
</gene>
<evidence type="ECO:0000313" key="2">
    <source>
        <dbReference type="EMBL" id="UTC24190.1"/>
    </source>
</evidence>
<dbReference type="Proteomes" id="UP001055955">
    <property type="component" value="Chromosome"/>
</dbReference>
<dbReference type="EMBL" id="CP092900">
    <property type="protein sequence ID" value="UTC24190.1"/>
    <property type="molecule type" value="Genomic_DNA"/>
</dbReference>
<feature type="compositionally biased region" description="Pro residues" evidence="1">
    <location>
        <begin position="41"/>
        <end position="50"/>
    </location>
</feature>
<sequence length="50" mass="5078">MSEIPYGYQSYVRSIVADQIGGEGTISMNVSGGGGGAAAPAAPPPFVRRH</sequence>
<evidence type="ECO:0000256" key="1">
    <source>
        <dbReference type="SAM" id="MobiDB-lite"/>
    </source>
</evidence>
<protein>
    <submittedName>
        <fullName evidence="2">Uncharacterized protein</fullName>
    </submittedName>
</protein>
<keyword evidence="3" id="KW-1185">Reference proteome</keyword>
<reference evidence="2 3" key="1">
    <citation type="journal article" date="2022" name="Nat. Microbiol.">
        <title>The microbiome of a bacterivorous marine choanoflagellate contains a resource-demanding obligate bacterial associate.</title>
        <authorList>
            <person name="Needham D.M."/>
            <person name="Poirier C."/>
            <person name="Bachy C."/>
            <person name="George E.E."/>
            <person name="Wilken S."/>
            <person name="Yung C.C.M."/>
            <person name="Limardo A.J."/>
            <person name="Morando M."/>
            <person name="Sudek L."/>
            <person name="Malmstrom R.R."/>
            <person name="Keeling P.J."/>
            <person name="Santoro A.E."/>
            <person name="Worden A.Z."/>
        </authorList>
    </citation>
    <scope>NUCLEOTIDE SEQUENCE [LARGE SCALE GENOMIC DNA]</scope>
    <source>
        <strain evidence="2 3">Comchoano-1</strain>
    </source>
</reference>
<feature type="region of interest" description="Disordered" evidence="1">
    <location>
        <begin position="31"/>
        <end position="50"/>
    </location>
</feature>
<organism evidence="2 3">
    <name type="scientific">Candidatus Comchoanobacter bicostacola</name>
    <dbReference type="NCBI Taxonomy" id="2919598"/>
    <lineage>
        <taxon>Bacteria</taxon>
        <taxon>Pseudomonadati</taxon>
        <taxon>Pseudomonadota</taxon>
        <taxon>Gammaproteobacteria</taxon>
        <taxon>Candidatus Comchoanobacterales</taxon>
        <taxon>Candidatus Comchoanobacteraceae</taxon>
        <taxon>Candidatus Comchoanobacter</taxon>
    </lineage>
</organism>
<evidence type="ECO:0000313" key="3">
    <source>
        <dbReference type="Proteomes" id="UP001055955"/>
    </source>
</evidence>
<accession>A0ABY5DK50</accession>
<name>A0ABY5DK50_9GAMM</name>
<proteinExistence type="predicted"/>